<dbReference type="Gene3D" id="3.30.420.10">
    <property type="entry name" value="Ribonuclease H-like superfamily/Ribonuclease H"/>
    <property type="match status" value="1"/>
</dbReference>
<evidence type="ECO:0008006" key="5">
    <source>
        <dbReference type="Google" id="ProtNLM"/>
    </source>
</evidence>
<dbReference type="EMBL" id="JACGWL010000015">
    <property type="protein sequence ID" value="KAK4387240.1"/>
    <property type="molecule type" value="Genomic_DNA"/>
</dbReference>
<evidence type="ECO:0000259" key="1">
    <source>
        <dbReference type="Pfam" id="PF13456"/>
    </source>
</evidence>
<comment type="caution">
    <text evidence="3">The sequence shown here is derived from an EMBL/GenBank/DDBJ whole genome shotgun (WGS) entry which is preliminary data.</text>
</comment>
<keyword evidence="4" id="KW-1185">Reference proteome</keyword>
<gene>
    <name evidence="3" type="ORF">Sango_2594600</name>
</gene>
<evidence type="ECO:0000313" key="4">
    <source>
        <dbReference type="Proteomes" id="UP001289374"/>
    </source>
</evidence>
<accession>A0AAE1W5L7</accession>
<feature type="domain" description="RNase H type-1" evidence="1">
    <location>
        <begin position="164"/>
        <end position="278"/>
    </location>
</feature>
<dbReference type="InterPro" id="IPR053151">
    <property type="entry name" value="RNase_H-like"/>
</dbReference>
<dbReference type="InterPro" id="IPR002156">
    <property type="entry name" value="RNaseH_domain"/>
</dbReference>
<dbReference type="InterPro" id="IPR012337">
    <property type="entry name" value="RNaseH-like_sf"/>
</dbReference>
<dbReference type="InterPro" id="IPR036397">
    <property type="entry name" value="RNaseH_sf"/>
</dbReference>
<proteinExistence type="predicted"/>
<dbReference type="Pfam" id="PF13966">
    <property type="entry name" value="zf-RVT"/>
    <property type="match status" value="1"/>
</dbReference>
<evidence type="ECO:0000313" key="3">
    <source>
        <dbReference type="EMBL" id="KAK4387240.1"/>
    </source>
</evidence>
<organism evidence="3 4">
    <name type="scientific">Sesamum angolense</name>
    <dbReference type="NCBI Taxonomy" id="2727404"/>
    <lineage>
        <taxon>Eukaryota</taxon>
        <taxon>Viridiplantae</taxon>
        <taxon>Streptophyta</taxon>
        <taxon>Embryophyta</taxon>
        <taxon>Tracheophyta</taxon>
        <taxon>Spermatophyta</taxon>
        <taxon>Magnoliopsida</taxon>
        <taxon>eudicotyledons</taxon>
        <taxon>Gunneridae</taxon>
        <taxon>Pentapetalae</taxon>
        <taxon>asterids</taxon>
        <taxon>lamiids</taxon>
        <taxon>Lamiales</taxon>
        <taxon>Pedaliaceae</taxon>
        <taxon>Sesamum</taxon>
    </lineage>
</organism>
<sequence length="313" mass="35069">MPFAQTIYQILIAAGQGDKIVWTGSSTGDFSIKSAWEAIRQASSRRQLLVDVWHRSLRPTISVFLWRIFQDRISVDERMRQKGFSFPSKCQCCEAEETIFHLFIESAAVQGVWQHFAAIFGLCLCDAGRLTHMRNAAKYRGVPFSTNGIILEVQRHLRTLRLFHWESGLAGAAGIIRDSAGHVHLAYEFALGTGTSVLAELTAIWRGMELALTYGLTPLVVEVDATMVISLLKSRASGKWEVQHLIMRIICLQQLLVADVQHVFREANGAADHLAKEAASLQFTRVLHHDDITGVLRDILCLDRQGVPHLRRG</sequence>
<name>A0AAE1W5L7_9LAMI</name>
<dbReference type="AlphaFoldDB" id="A0AAE1W5L7"/>
<dbReference type="PANTHER" id="PTHR47723">
    <property type="entry name" value="OS05G0353850 PROTEIN"/>
    <property type="match status" value="1"/>
</dbReference>
<dbReference type="SUPFAM" id="SSF53098">
    <property type="entry name" value="Ribonuclease H-like"/>
    <property type="match status" value="1"/>
</dbReference>
<dbReference type="GO" id="GO:0004523">
    <property type="term" value="F:RNA-DNA hybrid ribonuclease activity"/>
    <property type="evidence" value="ECO:0007669"/>
    <property type="project" value="InterPro"/>
</dbReference>
<dbReference type="InterPro" id="IPR044730">
    <property type="entry name" value="RNase_H-like_dom_plant"/>
</dbReference>
<dbReference type="PANTHER" id="PTHR47723:SF19">
    <property type="entry name" value="POLYNUCLEOTIDYL TRANSFERASE, RIBONUCLEASE H-LIKE SUPERFAMILY PROTEIN"/>
    <property type="match status" value="1"/>
</dbReference>
<protein>
    <recommendedName>
        <fullName evidence="5">RNase H type-1 domain-containing protein</fullName>
    </recommendedName>
</protein>
<reference evidence="3" key="1">
    <citation type="submission" date="2020-06" db="EMBL/GenBank/DDBJ databases">
        <authorList>
            <person name="Li T."/>
            <person name="Hu X."/>
            <person name="Zhang T."/>
            <person name="Song X."/>
            <person name="Zhang H."/>
            <person name="Dai N."/>
            <person name="Sheng W."/>
            <person name="Hou X."/>
            <person name="Wei L."/>
        </authorList>
    </citation>
    <scope>NUCLEOTIDE SEQUENCE</scope>
    <source>
        <strain evidence="3">K16</strain>
        <tissue evidence="3">Leaf</tissue>
    </source>
</reference>
<evidence type="ECO:0000259" key="2">
    <source>
        <dbReference type="Pfam" id="PF13966"/>
    </source>
</evidence>
<dbReference type="GO" id="GO:0003676">
    <property type="term" value="F:nucleic acid binding"/>
    <property type="evidence" value="ECO:0007669"/>
    <property type="project" value="InterPro"/>
</dbReference>
<dbReference type="InterPro" id="IPR026960">
    <property type="entry name" value="RVT-Znf"/>
</dbReference>
<feature type="domain" description="Reverse transcriptase zinc-binding" evidence="2">
    <location>
        <begin position="30"/>
        <end position="113"/>
    </location>
</feature>
<dbReference type="Pfam" id="PF13456">
    <property type="entry name" value="RVT_3"/>
    <property type="match status" value="1"/>
</dbReference>
<dbReference type="Proteomes" id="UP001289374">
    <property type="component" value="Unassembled WGS sequence"/>
</dbReference>
<reference evidence="3" key="2">
    <citation type="journal article" date="2024" name="Plant">
        <title>Genomic evolution and insights into agronomic trait innovations of Sesamum species.</title>
        <authorList>
            <person name="Miao H."/>
            <person name="Wang L."/>
            <person name="Qu L."/>
            <person name="Liu H."/>
            <person name="Sun Y."/>
            <person name="Le M."/>
            <person name="Wang Q."/>
            <person name="Wei S."/>
            <person name="Zheng Y."/>
            <person name="Lin W."/>
            <person name="Duan Y."/>
            <person name="Cao H."/>
            <person name="Xiong S."/>
            <person name="Wang X."/>
            <person name="Wei L."/>
            <person name="Li C."/>
            <person name="Ma Q."/>
            <person name="Ju M."/>
            <person name="Zhao R."/>
            <person name="Li G."/>
            <person name="Mu C."/>
            <person name="Tian Q."/>
            <person name="Mei H."/>
            <person name="Zhang T."/>
            <person name="Gao T."/>
            <person name="Zhang H."/>
        </authorList>
    </citation>
    <scope>NUCLEOTIDE SEQUENCE</scope>
    <source>
        <strain evidence="3">K16</strain>
    </source>
</reference>
<dbReference type="CDD" id="cd06222">
    <property type="entry name" value="RNase_H_like"/>
    <property type="match status" value="1"/>
</dbReference>